<keyword evidence="5 6" id="KW-0472">Membrane</keyword>
<feature type="transmembrane region" description="Helical" evidence="6">
    <location>
        <begin position="210"/>
        <end position="228"/>
    </location>
</feature>
<gene>
    <name evidence="7" type="ORF">SUNI508_04477</name>
</gene>
<keyword evidence="2" id="KW-0813">Transport</keyword>
<feature type="transmembrane region" description="Helical" evidence="6">
    <location>
        <begin position="171"/>
        <end position="190"/>
    </location>
</feature>
<evidence type="ECO:0000313" key="7">
    <source>
        <dbReference type="EMBL" id="KAK9423183.1"/>
    </source>
</evidence>
<dbReference type="PANTHER" id="PTHR43791:SF43">
    <property type="entry name" value="MAJOR FACILITATOR SUPERFAMILY (MFS) PROFILE DOMAIN-CONTAINING PROTEIN"/>
    <property type="match status" value="1"/>
</dbReference>
<dbReference type="InterPro" id="IPR011701">
    <property type="entry name" value="MFS"/>
</dbReference>
<dbReference type="SUPFAM" id="SSF103473">
    <property type="entry name" value="MFS general substrate transporter"/>
    <property type="match status" value="1"/>
</dbReference>
<name>A0ABR2V8D9_9PEZI</name>
<feature type="transmembrane region" description="Helical" evidence="6">
    <location>
        <begin position="70"/>
        <end position="89"/>
    </location>
</feature>
<feature type="transmembrane region" description="Helical" evidence="6">
    <location>
        <begin position="101"/>
        <end position="124"/>
    </location>
</feature>
<keyword evidence="8" id="KW-1185">Reference proteome</keyword>
<reference evidence="7 8" key="1">
    <citation type="journal article" date="2024" name="J. Plant Pathol.">
        <title>Sequence and assembly of the genome of Seiridium unicorne, isolate CBS 538.82, causal agent of cypress canker disease.</title>
        <authorList>
            <person name="Scali E."/>
            <person name="Rocca G.D."/>
            <person name="Danti R."/>
            <person name="Garbelotto M."/>
            <person name="Barberini S."/>
            <person name="Baroncelli R."/>
            <person name="Emiliani G."/>
        </authorList>
    </citation>
    <scope>NUCLEOTIDE SEQUENCE [LARGE SCALE GENOMIC DNA]</scope>
    <source>
        <strain evidence="7 8">BM-138-508</strain>
    </source>
</reference>
<feature type="transmembrane region" description="Helical" evidence="6">
    <location>
        <begin position="237"/>
        <end position="256"/>
    </location>
</feature>
<protein>
    <submittedName>
        <fullName evidence="7">Major facilitator superfamily transporter protein</fullName>
    </submittedName>
</protein>
<evidence type="ECO:0000256" key="3">
    <source>
        <dbReference type="ARBA" id="ARBA00022692"/>
    </source>
</evidence>
<feature type="transmembrane region" description="Helical" evidence="6">
    <location>
        <begin position="297"/>
        <end position="319"/>
    </location>
</feature>
<dbReference type="Pfam" id="PF07690">
    <property type="entry name" value="MFS_1"/>
    <property type="match status" value="1"/>
</dbReference>
<feature type="transmembrane region" description="Helical" evidence="6">
    <location>
        <begin position="7"/>
        <end position="27"/>
    </location>
</feature>
<evidence type="ECO:0000313" key="8">
    <source>
        <dbReference type="Proteomes" id="UP001408356"/>
    </source>
</evidence>
<organism evidence="7 8">
    <name type="scientific">Seiridium unicorne</name>
    <dbReference type="NCBI Taxonomy" id="138068"/>
    <lineage>
        <taxon>Eukaryota</taxon>
        <taxon>Fungi</taxon>
        <taxon>Dikarya</taxon>
        <taxon>Ascomycota</taxon>
        <taxon>Pezizomycotina</taxon>
        <taxon>Sordariomycetes</taxon>
        <taxon>Xylariomycetidae</taxon>
        <taxon>Amphisphaeriales</taxon>
        <taxon>Sporocadaceae</taxon>
        <taxon>Seiridium</taxon>
    </lineage>
</organism>
<feature type="transmembrane region" description="Helical" evidence="6">
    <location>
        <begin position="33"/>
        <end position="58"/>
    </location>
</feature>
<keyword evidence="3 6" id="KW-0812">Transmembrane</keyword>
<proteinExistence type="predicted"/>
<sequence>MTKARPSIWLATLEIIWRTLVMGMAGAKNLETLYVLRFFIGMLEASAYPGILTLLGNWYTPQELGKRSSIFISSAMIAQMFSGYLQAALYTRIDSWNGFVVWRWLFIFDGILGIPTFIYGVFAVPDNPTNTKARWITSEHKAMTVARIYRVGREPPGHLTWKTFREVFSMWPVYLFSTSFTAQVLGIRIYNYFTIYPRDVGHSVEETNLIPTAAFAFQAVLTLVYTCFSDAIQMRAPVIYVASSISLIGCISLSVYPEKNPAAMMAGWFLTYGETGALALILSYVNEILSFSTEHHLVIIGVVETCAFVMNAWVILFVYPSGDAPHFSIGYEMAAAFFVLEIVSIGSAWFCAVKWKPVLPAEDEAGNSEHAHIQ</sequence>
<dbReference type="PANTHER" id="PTHR43791">
    <property type="entry name" value="PERMEASE-RELATED"/>
    <property type="match status" value="1"/>
</dbReference>
<evidence type="ECO:0000256" key="1">
    <source>
        <dbReference type="ARBA" id="ARBA00004141"/>
    </source>
</evidence>
<comment type="subcellular location">
    <subcellularLocation>
        <location evidence="1">Membrane</location>
        <topology evidence="1">Multi-pass membrane protein</topology>
    </subcellularLocation>
</comment>
<feature type="transmembrane region" description="Helical" evidence="6">
    <location>
        <begin position="262"/>
        <end position="285"/>
    </location>
</feature>
<comment type="caution">
    <text evidence="7">The sequence shown here is derived from an EMBL/GenBank/DDBJ whole genome shotgun (WGS) entry which is preliminary data.</text>
</comment>
<evidence type="ECO:0000256" key="5">
    <source>
        <dbReference type="ARBA" id="ARBA00023136"/>
    </source>
</evidence>
<dbReference type="InterPro" id="IPR036259">
    <property type="entry name" value="MFS_trans_sf"/>
</dbReference>
<dbReference type="Gene3D" id="1.20.1250.20">
    <property type="entry name" value="MFS general substrate transporter like domains"/>
    <property type="match status" value="1"/>
</dbReference>
<dbReference type="Proteomes" id="UP001408356">
    <property type="component" value="Unassembled WGS sequence"/>
</dbReference>
<accession>A0ABR2V8D9</accession>
<evidence type="ECO:0000256" key="6">
    <source>
        <dbReference type="SAM" id="Phobius"/>
    </source>
</evidence>
<evidence type="ECO:0000256" key="4">
    <source>
        <dbReference type="ARBA" id="ARBA00022989"/>
    </source>
</evidence>
<feature type="transmembrane region" description="Helical" evidence="6">
    <location>
        <begin position="331"/>
        <end position="352"/>
    </location>
</feature>
<dbReference type="EMBL" id="JARVKF010000090">
    <property type="protein sequence ID" value="KAK9423183.1"/>
    <property type="molecule type" value="Genomic_DNA"/>
</dbReference>
<evidence type="ECO:0000256" key="2">
    <source>
        <dbReference type="ARBA" id="ARBA00022448"/>
    </source>
</evidence>
<keyword evidence="4 6" id="KW-1133">Transmembrane helix</keyword>